<dbReference type="PANTHER" id="PTHR37848:SF1">
    <property type="entry name" value="SUN DOMAIN-CONTAINING PROTEIN"/>
    <property type="match status" value="1"/>
</dbReference>
<sequence length="261" mass="29775">MNRSFKFTLDLTSTIVASPQAGDIGWNKVYVPERTDAEETHGENENNSLLGSESGCPEAEQSDLMGWCKEYCKGTTGAKEFTIRREIQGLDLKLLQDELQYYLRQSIPDLQKMEVVCSAPNDFITICSLHWINRLRMNAFVWWFCVLTQLWIITLPVVCFNLKSYQVVDSVWKVSRKVKDPNELSGIKKVYAQGRDEAKIADLWAPTMIHAARSRLNDEEVLTLKDLGRFLRRAQERLDTLRALGLEESANGPAENAPSER</sequence>
<dbReference type="Proteomes" id="UP001216150">
    <property type="component" value="Unassembled WGS sequence"/>
</dbReference>
<keyword evidence="4" id="KW-1185">Reference proteome</keyword>
<feature type="transmembrane region" description="Helical" evidence="2">
    <location>
        <begin position="140"/>
        <end position="158"/>
    </location>
</feature>
<dbReference type="PANTHER" id="PTHR37848">
    <property type="entry name" value="EXPRESSED PROTEIN"/>
    <property type="match status" value="1"/>
</dbReference>
<keyword evidence="2" id="KW-0472">Membrane</keyword>
<proteinExistence type="predicted"/>
<keyword evidence="2" id="KW-1133">Transmembrane helix</keyword>
<name>A0AAD6E5E5_9EURO</name>
<evidence type="ECO:0000256" key="1">
    <source>
        <dbReference type="SAM" id="MobiDB-lite"/>
    </source>
</evidence>
<dbReference type="AlphaFoldDB" id="A0AAD6E5E5"/>
<accession>A0AAD6E5E5</accession>
<keyword evidence="2" id="KW-0812">Transmembrane</keyword>
<evidence type="ECO:0000313" key="3">
    <source>
        <dbReference type="EMBL" id="KAJ5600789.1"/>
    </source>
</evidence>
<gene>
    <name evidence="3" type="ORF">N7450_001856</name>
</gene>
<dbReference type="EMBL" id="JAQJAC010000001">
    <property type="protein sequence ID" value="KAJ5600789.1"/>
    <property type="molecule type" value="Genomic_DNA"/>
</dbReference>
<reference evidence="3 4" key="1">
    <citation type="journal article" date="2023" name="IMA Fungus">
        <title>Comparative genomic study of the Penicillium genus elucidates a diverse pangenome and 15 lateral gene transfer events.</title>
        <authorList>
            <person name="Petersen C."/>
            <person name="Sorensen T."/>
            <person name="Nielsen M.R."/>
            <person name="Sondergaard T.E."/>
            <person name="Sorensen J.L."/>
            <person name="Fitzpatrick D.A."/>
            <person name="Frisvad J.C."/>
            <person name="Nielsen K.L."/>
        </authorList>
    </citation>
    <scope>NUCLEOTIDE SEQUENCE [LARGE SCALE GENOMIC DNA]</scope>
    <source>
        <strain evidence="3 4">IBT 29057</strain>
    </source>
</reference>
<evidence type="ECO:0000256" key="2">
    <source>
        <dbReference type="SAM" id="Phobius"/>
    </source>
</evidence>
<organism evidence="3 4">
    <name type="scientific">Penicillium hetheringtonii</name>
    <dbReference type="NCBI Taxonomy" id="911720"/>
    <lineage>
        <taxon>Eukaryota</taxon>
        <taxon>Fungi</taxon>
        <taxon>Dikarya</taxon>
        <taxon>Ascomycota</taxon>
        <taxon>Pezizomycotina</taxon>
        <taxon>Eurotiomycetes</taxon>
        <taxon>Eurotiomycetidae</taxon>
        <taxon>Eurotiales</taxon>
        <taxon>Aspergillaceae</taxon>
        <taxon>Penicillium</taxon>
    </lineage>
</organism>
<protein>
    <submittedName>
        <fullName evidence="3">Uncharacterized protein</fullName>
    </submittedName>
</protein>
<evidence type="ECO:0000313" key="4">
    <source>
        <dbReference type="Proteomes" id="UP001216150"/>
    </source>
</evidence>
<comment type="caution">
    <text evidence="3">The sequence shown here is derived from an EMBL/GenBank/DDBJ whole genome shotgun (WGS) entry which is preliminary data.</text>
</comment>
<feature type="region of interest" description="Disordered" evidence="1">
    <location>
        <begin position="37"/>
        <end position="57"/>
    </location>
</feature>